<dbReference type="EMBL" id="BAABGY010000007">
    <property type="protein sequence ID" value="GAA4330887.1"/>
    <property type="molecule type" value="Genomic_DNA"/>
</dbReference>
<evidence type="ECO:0000313" key="2">
    <source>
        <dbReference type="EMBL" id="GAA4330887.1"/>
    </source>
</evidence>
<feature type="region of interest" description="Disordered" evidence="1">
    <location>
        <begin position="81"/>
        <end position="142"/>
    </location>
</feature>
<accession>A0ABP8GWF9</accession>
<feature type="region of interest" description="Disordered" evidence="1">
    <location>
        <begin position="15"/>
        <end position="39"/>
    </location>
</feature>
<feature type="compositionally biased region" description="Basic and acidic residues" evidence="1">
    <location>
        <begin position="120"/>
        <end position="142"/>
    </location>
</feature>
<feature type="compositionally biased region" description="Low complexity" evidence="1">
    <location>
        <begin position="81"/>
        <end position="90"/>
    </location>
</feature>
<protein>
    <recommendedName>
        <fullName evidence="4">Lipoprotein</fullName>
    </recommendedName>
</protein>
<dbReference type="Proteomes" id="UP001501725">
    <property type="component" value="Unassembled WGS sequence"/>
</dbReference>
<evidence type="ECO:0000256" key="1">
    <source>
        <dbReference type="SAM" id="MobiDB-lite"/>
    </source>
</evidence>
<reference evidence="3" key="1">
    <citation type="journal article" date="2019" name="Int. J. Syst. Evol. Microbiol.">
        <title>The Global Catalogue of Microorganisms (GCM) 10K type strain sequencing project: providing services to taxonomists for standard genome sequencing and annotation.</title>
        <authorList>
            <consortium name="The Broad Institute Genomics Platform"/>
            <consortium name="The Broad Institute Genome Sequencing Center for Infectious Disease"/>
            <person name="Wu L."/>
            <person name="Ma J."/>
        </authorList>
    </citation>
    <scope>NUCLEOTIDE SEQUENCE [LARGE SCALE GENOMIC DNA]</scope>
    <source>
        <strain evidence="3">JCM 17919</strain>
    </source>
</reference>
<proteinExistence type="predicted"/>
<organism evidence="2 3">
    <name type="scientific">Flaviaesturariibacter amylovorans</name>
    <dbReference type="NCBI Taxonomy" id="1084520"/>
    <lineage>
        <taxon>Bacteria</taxon>
        <taxon>Pseudomonadati</taxon>
        <taxon>Bacteroidota</taxon>
        <taxon>Chitinophagia</taxon>
        <taxon>Chitinophagales</taxon>
        <taxon>Chitinophagaceae</taxon>
        <taxon>Flaviaestuariibacter</taxon>
    </lineage>
</organism>
<name>A0ABP8GWF9_9BACT</name>
<comment type="caution">
    <text evidence="2">The sequence shown here is derived from an EMBL/GenBank/DDBJ whole genome shotgun (WGS) entry which is preliminary data.</text>
</comment>
<evidence type="ECO:0008006" key="4">
    <source>
        <dbReference type="Google" id="ProtNLM"/>
    </source>
</evidence>
<sequence>MLAAVAFTSCSPVQGTTSGDYYDPNDPYNNQTSMAPQRIWVEDPYRPGATMLVERDPFTGRYYPVAGGGYGAGAYRGGIYTTPAPYGYPRGRNRGYRNGGGRYQTAPPQRPSPAQQAQQEEQRKVNEQRREETRDRVFGQKQ</sequence>
<keyword evidence="3" id="KW-1185">Reference proteome</keyword>
<evidence type="ECO:0000313" key="3">
    <source>
        <dbReference type="Proteomes" id="UP001501725"/>
    </source>
</evidence>
<feature type="compositionally biased region" description="Low complexity" evidence="1">
    <location>
        <begin position="103"/>
        <end position="119"/>
    </location>
</feature>
<gene>
    <name evidence="2" type="ORF">GCM10023184_22280</name>
</gene>